<dbReference type="PANTHER" id="PTHR10270:SF161">
    <property type="entry name" value="SEX-DETERMINING REGION Y PROTEIN"/>
    <property type="match status" value="1"/>
</dbReference>
<feature type="domain" description="HMG box" evidence="5">
    <location>
        <begin position="83"/>
        <end position="151"/>
    </location>
</feature>
<feature type="compositionally biased region" description="Low complexity" evidence="4">
    <location>
        <begin position="335"/>
        <end position="349"/>
    </location>
</feature>
<dbReference type="Gene3D" id="1.10.30.10">
    <property type="entry name" value="High mobility group box domain"/>
    <property type="match status" value="1"/>
</dbReference>
<dbReference type="InterPro" id="IPR036910">
    <property type="entry name" value="HMG_box_dom_sf"/>
</dbReference>
<feature type="compositionally biased region" description="Polar residues" evidence="4">
    <location>
        <begin position="230"/>
        <end position="243"/>
    </location>
</feature>
<evidence type="ECO:0000313" key="6">
    <source>
        <dbReference type="EMBL" id="KAH9836847.1"/>
    </source>
</evidence>
<feature type="compositionally biased region" description="Basic residues" evidence="4">
    <location>
        <begin position="153"/>
        <end position="164"/>
    </location>
</feature>
<feature type="compositionally biased region" description="Polar residues" evidence="4">
    <location>
        <begin position="387"/>
        <end position="399"/>
    </location>
</feature>
<comment type="caution">
    <text evidence="6">The sequence shown here is derived from an EMBL/GenBank/DDBJ whole genome shotgun (WGS) entry which is preliminary data.</text>
</comment>
<keyword evidence="1 3" id="KW-0238">DNA-binding</keyword>
<evidence type="ECO:0000256" key="3">
    <source>
        <dbReference type="PROSITE-ProRule" id="PRU00267"/>
    </source>
</evidence>
<feature type="DNA-binding region" description="HMG box" evidence="3">
    <location>
        <begin position="83"/>
        <end position="151"/>
    </location>
</feature>
<evidence type="ECO:0000313" key="7">
    <source>
        <dbReference type="Proteomes" id="UP000814176"/>
    </source>
</evidence>
<dbReference type="Proteomes" id="UP000814176">
    <property type="component" value="Unassembled WGS sequence"/>
</dbReference>
<feature type="region of interest" description="Disordered" evidence="4">
    <location>
        <begin position="230"/>
        <end position="267"/>
    </location>
</feature>
<dbReference type="EMBL" id="JADCUA010000010">
    <property type="protein sequence ID" value="KAH9836847.1"/>
    <property type="molecule type" value="Genomic_DNA"/>
</dbReference>
<organism evidence="6 7">
    <name type="scientific">Rhodofomes roseus</name>
    <dbReference type="NCBI Taxonomy" id="34475"/>
    <lineage>
        <taxon>Eukaryota</taxon>
        <taxon>Fungi</taxon>
        <taxon>Dikarya</taxon>
        <taxon>Basidiomycota</taxon>
        <taxon>Agaricomycotina</taxon>
        <taxon>Agaricomycetes</taxon>
        <taxon>Polyporales</taxon>
        <taxon>Rhodofomes</taxon>
    </lineage>
</organism>
<feature type="region of interest" description="Disordered" evidence="4">
    <location>
        <begin position="305"/>
        <end position="414"/>
    </location>
</feature>
<dbReference type="SUPFAM" id="SSF47095">
    <property type="entry name" value="HMG-box"/>
    <property type="match status" value="1"/>
</dbReference>
<feature type="region of interest" description="Disordered" evidence="4">
    <location>
        <begin position="147"/>
        <end position="182"/>
    </location>
</feature>
<evidence type="ECO:0000256" key="4">
    <source>
        <dbReference type="SAM" id="MobiDB-lite"/>
    </source>
</evidence>
<protein>
    <recommendedName>
        <fullName evidence="5">HMG box domain-containing protein</fullName>
    </recommendedName>
</protein>
<dbReference type="Pfam" id="PF00505">
    <property type="entry name" value="HMG_box"/>
    <property type="match status" value="1"/>
</dbReference>
<keyword evidence="7" id="KW-1185">Reference proteome</keyword>
<dbReference type="RefSeq" id="XP_047779085.1">
    <property type="nucleotide sequence ID" value="XM_047921609.1"/>
</dbReference>
<gene>
    <name evidence="6" type="ORF">C8Q71DRAFT_723904</name>
</gene>
<feature type="compositionally biased region" description="Polar residues" evidence="4">
    <location>
        <begin position="350"/>
        <end position="373"/>
    </location>
</feature>
<dbReference type="InterPro" id="IPR009071">
    <property type="entry name" value="HMG_box_dom"/>
</dbReference>
<reference evidence="6 7" key="1">
    <citation type="journal article" date="2021" name="Environ. Microbiol.">
        <title>Gene family expansions and transcriptome signatures uncover fungal adaptations to wood decay.</title>
        <authorList>
            <person name="Hage H."/>
            <person name="Miyauchi S."/>
            <person name="Viragh M."/>
            <person name="Drula E."/>
            <person name="Min B."/>
            <person name="Chaduli D."/>
            <person name="Navarro D."/>
            <person name="Favel A."/>
            <person name="Norest M."/>
            <person name="Lesage-Meessen L."/>
            <person name="Balint B."/>
            <person name="Merenyi Z."/>
            <person name="de Eugenio L."/>
            <person name="Morin E."/>
            <person name="Martinez A.T."/>
            <person name="Baldrian P."/>
            <person name="Stursova M."/>
            <person name="Martinez M.J."/>
            <person name="Novotny C."/>
            <person name="Magnuson J.K."/>
            <person name="Spatafora J.W."/>
            <person name="Maurice S."/>
            <person name="Pangilinan J."/>
            <person name="Andreopoulos W."/>
            <person name="LaButti K."/>
            <person name="Hundley H."/>
            <person name="Na H."/>
            <person name="Kuo A."/>
            <person name="Barry K."/>
            <person name="Lipzen A."/>
            <person name="Henrissat B."/>
            <person name="Riley R."/>
            <person name="Ahrendt S."/>
            <person name="Nagy L.G."/>
            <person name="Grigoriev I.V."/>
            <person name="Martin F."/>
            <person name="Rosso M.N."/>
        </authorList>
    </citation>
    <scope>NUCLEOTIDE SEQUENCE [LARGE SCALE GENOMIC DNA]</scope>
    <source>
        <strain evidence="6 7">CIRM-BRFM 1785</strain>
    </source>
</reference>
<evidence type="ECO:0000256" key="1">
    <source>
        <dbReference type="ARBA" id="ARBA00023125"/>
    </source>
</evidence>
<proteinExistence type="predicted"/>
<dbReference type="PROSITE" id="PS50118">
    <property type="entry name" value="HMG_BOX_2"/>
    <property type="match status" value="1"/>
</dbReference>
<name>A0ABQ8KGE7_9APHY</name>
<keyword evidence="3" id="KW-0539">Nucleus</keyword>
<feature type="compositionally biased region" description="Low complexity" evidence="4">
    <location>
        <begin position="250"/>
        <end position="264"/>
    </location>
</feature>
<feature type="compositionally biased region" description="Polar residues" evidence="4">
    <location>
        <begin position="445"/>
        <end position="462"/>
    </location>
</feature>
<evidence type="ECO:0000256" key="2">
    <source>
        <dbReference type="ARBA" id="ARBA00023163"/>
    </source>
</evidence>
<feature type="compositionally biased region" description="Low complexity" evidence="4">
    <location>
        <begin position="466"/>
        <end position="491"/>
    </location>
</feature>
<dbReference type="GeneID" id="72002341"/>
<dbReference type="InterPro" id="IPR050140">
    <property type="entry name" value="SRY-related_HMG-box_TF-like"/>
</dbReference>
<keyword evidence="2" id="KW-0804">Transcription</keyword>
<accession>A0ABQ8KGE7</accession>
<feature type="region of interest" description="Disordered" evidence="4">
    <location>
        <begin position="445"/>
        <end position="504"/>
    </location>
</feature>
<sequence length="504" mass="54872">MLAGSLLAMNYYNADLYYGGRDDGSYYDQQQGQGRVDRDTSLAESEAGSSVATYAGGLKDDSDVADDPHLALTSQTLNADGTPKRPMNAFMIFARKRRPEISAANQMMRTGDVSKILSREWNTMEMPEKKFYLDQAKKLKDHFNSRYPDYVYRRRPNNSRKKRKPDVGHEASAEGSPSMEREDMGVDDAAHELDEVVDEAALHNYQYHFAQTSAAASQMTYGHTAQGHSLSAYNTPSSPFSSNRYDEKPSSMSQSRYSSSTSPPVTGGMMASPHAGDLNAANTWPFQRDGTRANRVPLLPALDTGLARQRTSESDLAASMRAEATSPQTSVRTWASGPYSTSSGSSSASMTHQSNSAFPTLTSPFIPAQSPSPRQADPLSSPMPHYSATQDYSSGQSTYAPRGAPSLGRSDGAFEHRGFTQTNVLPPPVANTYLPAMDQLGSQWPSQYRSFPTSHTNHSPSALSMPALPLQSSSPTAPSPSNTSAMSSSLPHMGYIDRNRFEGR</sequence>
<dbReference type="PANTHER" id="PTHR10270">
    <property type="entry name" value="SOX TRANSCRIPTION FACTOR"/>
    <property type="match status" value="1"/>
</dbReference>
<feature type="compositionally biased region" description="Basic and acidic residues" evidence="4">
    <location>
        <begin position="495"/>
        <end position="504"/>
    </location>
</feature>
<evidence type="ECO:0000259" key="5">
    <source>
        <dbReference type="PROSITE" id="PS50118"/>
    </source>
</evidence>
<dbReference type="SMART" id="SM00398">
    <property type="entry name" value="HMG"/>
    <property type="match status" value="1"/>
</dbReference>